<name>A0A8C1EZ54_CYPCA</name>
<dbReference type="OMA" id="HARDIMN"/>
<dbReference type="GO" id="GO:0003676">
    <property type="term" value="F:nucleic acid binding"/>
    <property type="evidence" value="ECO:0007669"/>
    <property type="project" value="InterPro"/>
</dbReference>
<dbReference type="Proteomes" id="UP001108240">
    <property type="component" value="Unplaced"/>
</dbReference>
<keyword evidence="1" id="KW-0863">Zinc-finger</keyword>
<accession>A0A8C1EZ54</accession>
<feature type="region of interest" description="Disordered" evidence="2">
    <location>
        <begin position="365"/>
        <end position="385"/>
    </location>
</feature>
<sequence>SSPRLRPYHPERARSRLISEAKQGRAWLVLGWETAWEYQVGNEIDLEQRHRDGHEKETKKETWKRVYKKEATVTVDLMDLDDVRAVDIIISVTEKVGEGKILAVRPKQTRCYEVTLETEEDIEELMNGIIIKGKTCEVTRLQNRDFVVSFMHLPVYMDDEDILKKLEGWGVLPISKIKRRFYPGTNIEDGTRFVKTRFPREVISLPYSTKFVTAEGPQYFRVMHSQQVKTCRLCMSPEHMVKDCPQFICYKCNERGHMARDCRVVKCPDCEEVLSKCECWMGNEEEDEEGVSGQMHDGEKEQEEGTTTTQINETNENKDKGEQRKESYIQDKQSQQGGEAEMQIAETVEILLDKIEHQRIVNEEQTVERGSEEEKEDKAGIQMKRRRSIKVKPSLGGVRKKVVKEDLLKNVNRFELLKDMGEIE</sequence>
<dbReference type="Ensembl" id="ENSCCRT00000091459.2">
    <property type="protein sequence ID" value="ENSCCRP00000084224.2"/>
    <property type="gene ID" value="ENSCCRG00000045868.2"/>
</dbReference>
<protein>
    <recommendedName>
        <fullName evidence="3">CCHC-type domain-containing protein</fullName>
    </recommendedName>
</protein>
<dbReference type="Gene3D" id="4.10.60.10">
    <property type="entry name" value="Zinc finger, CCHC-type"/>
    <property type="match status" value="1"/>
</dbReference>
<keyword evidence="5" id="KW-1185">Reference proteome</keyword>
<reference evidence="4" key="2">
    <citation type="submission" date="2025-09" db="UniProtKB">
        <authorList>
            <consortium name="Ensembl"/>
        </authorList>
    </citation>
    <scope>IDENTIFICATION</scope>
</reference>
<evidence type="ECO:0000313" key="5">
    <source>
        <dbReference type="Proteomes" id="UP001108240"/>
    </source>
</evidence>
<evidence type="ECO:0000313" key="4">
    <source>
        <dbReference type="Ensembl" id="ENSCCRP00000084224.2"/>
    </source>
</evidence>
<feature type="compositionally biased region" description="Low complexity" evidence="2">
    <location>
        <begin position="305"/>
        <end position="314"/>
    </location>
</feature>
<dbReference type="GO" id="GO:0008270">
    <property type="term" value="F:zinc ion binding"/>
    <property type="evidence" value="ECO:0007669"/>
    <property type="project" value="UniProtKB-KW"/>
</dbReference>
<dbReference type="SUPFAM" id="SSF57756">
    <property type="entry name" value="Retrovirus zinc finger-like domains"/>
    <property type="match status" value="1"/>
</dbReference>
<dbReference type="SMART" id="SM00343">
    <property type="entry name" value="ZnF_C2HC"/>
    <property type="match status" value="2"/>
</dbReference>
<dbReference type="PROSITE" id="PS50158">
    <property type="entry name" value="ZF_CCHC"/>
    <property type="match status" value="1"/>
</dbReference>
<evidence type="ECO:0000256" key="2">
    <source>
        <dbReference type="SAM" id="MobiDB-lite"/>
    </source>
</evidence>
<evidence type="ECO:0000256" key="1">
    <source>
        <dbReference type="PROSITE-ProRule" id="PRU00047"/>
    </source>
</evidence>
<proteinExistence type="predicted"/>
<feature type="compositionally biased region" description="Basic and acidic residues" evidence="2">
    <location>
        <begin position="315"/>
        <end position="329"/>
    </location>
</feature>
<dbReference type="InterPro" id="IPR036875">
    <property type="entry name" value="Znf_CCHC_sf"/>
</dbReference>
<keyword evidence="1" id="KW-0862">Zinc</keyword>
<feature type="domain" description="CCHC-type" evidence="3">
    <location>
        <begin position="249"/>
        <end position="263"/>
    </location>
</feature>
<keyword evidence="1" id="KW-0479">Metal-binding</keyword>
<dbReference type="GeneTree" id="ENSGT01000000215462"/>
<dbReference type="InterPro" id="IPR001878">
    <property type="entry name" value="Znf_CCHC"/>
</dbReference>
<feature type="compositionally biased region" description="Basic and acidic residues" evidence="2">
    <location>
        <begin position="365"/>
        <end position="379"/>
    </location>
</feature>
<dbReference type="AlphaFoldDB" id="A0A8C1EZ54"/>
<evidence type="ECO:0000259" key="3">
    <source>
        <dbReference type="PROSITE" id="PS50158"/>
    </source>
</evidence>
<reference evidence="4" key="1">
    <citation type="submission" date="2025-08" db="UniProtKB">
        <authorList>
            <consortium name="Ensembl"/>
        </authorList>
    </citation>
    <scope>IDENTIFICATION</scope>
</reference>
<organism evidence="4 5">
    <name type="scientific">Cyprinus carpio carpio</name>
    <dbReference type="NCBI Taxonomy" id="630221"/>
    <lineage>
        <taxon>Eukaryota</taxon>
        <taxon>Metazoa</taxon>
        <taxon>Chordata</taxon>
        <taxon>Craniata</taxon>
        <taxon>Vertebrata</taxon>
        <taxon>Euteleostomi</taxon>
        <taxon>Actinopterygii</taxon>
        <taxon>Neopterygii</taxon>
        <taxon>Teleostei</taxon>
        <taxon>Ostariophysi</taxon>
        <taxon>Cypriniformes</taxon>
        <taxon>Cyprinidae</taxon>
        <taxon>Cyprininae</taxon>
        <taxon>Cyprinus</taxon>
    </lineage>
</organism>
<feature type="region of interest" description="Disordered" evidence="2">
    <location>
        <begin position="288"/>
        <end position="340"/>
    </location>
</feature>
<dbReference type="Pfam" id="PF00098">
    <property type="entry name" value="zf-CCHC"/>
    <property type="match status" value="1"/>
</dbReference>